<organism evidence="2 3">
    <name type="scientific">Chlorovirus heliozoae</name>
    <dbReference type="NCBI Taxonomy" id="322019"/>
    <lineage>
        <taxon>Viruses</taxon>
        <taxon>Varidnaviria</taxon>
        <taxon>Bamfordvirae</taxon>
        <taxon>Nucleocytoviricota</taxon>
        <taxon>Megaviricetes</taxon>
        <taxon>Algavirales</taxon>
        <taxon>Phycodnaviridae</taxon>
        <taxon>Chlorovirus</taxon>
    </lineage>
</organism>
<evidence type="ECO:0000256" key="1">
    <source>
        <dbReference type="SAM" id="Phobius"/>
    </source>
</evidence>
<dbReference type="KEGG" id="vg:5470646"/>
<keyword evidence="3" id="KW-1185">Reference proteome</keyword>
<accession>A7K9J3</accession>
<dbReference type="EMBL" id="EF101928">
    <property type="protein sequence ID" value="ABT16717.1"/>
    <property type="molecule type" value="Genomic_DNA"/>
</dbReference>
<dbReference type="RefSeq" id="YP_001427064.1">
    <property type="nucleotide sequence ID" value="NC_008724.1"/>
</dbReference>
<reference evidence="2 3" key="1">
    <citation type="submission" date="2006-09" db="EMBL/GenBank/DDBJ databases">
        <title>Sequence and annotation of the 288-kb ATCV-1 virus that infects an endosymbiotic Chlorella strain of the heliozoon Acanthocystis turfacea.</title>
        <authorList>
            <person name="Fitzgerald L.A."/>
            <person name="Graves M.V."/>
            <person name="Li X."/>
            <person name="Pfitzner A.J.P."/>
            <person name="Hartigan J."/>
            <person name="Van Etten J.L."/>
        </authorList>
    </citation>
    <scope>NUCLEOTIDE SEQUENCE [LARGE SCALE GENOMIC DNA]</scope>
    <source>
        <strain evidence="2 3">ATCV-1</strain>
    </source>
</reference>
<dbReference type="GeneID" id="5470646"/>
<protein>
    <submittedName>
        <fullName evidence="2">Uncharacterized protein z583R</fullName>
    </submittedName>
</protein>
<keyword evidence="1" id="KW-1133">Transmembrane helix</keyword>
<sequence length="72" mass="7653">MSSTRIKSSLYSYSSSLLTASLPSLLTMSLPSSLTASLTVSVVLPVSDTLGIMSMMSSTMVMSWMSRIIVVV</sequence>
<keyword evidence="1" id="KW-0472">Membrane</keyword>
<evidence type="ECO:0000313" key="2">
    <source>
        <dbReference type="EMBL" id="ABT16717.1"/>
    </source>
</evidence>
<name>A7K9J3_9PHYC</name>
<evidence type="ECO:0000313" key="3">
    <source>
        <dbReference type="Proteomes" id="UP000202420"/>
    </source>
</evidence>
<gene>
    <name evidence="2" type="primary">z583R</name>
    <name evidence="2" type="ORF">ATCV1_z583R</name>
</gene>
<proteinExistence type="predicted"/>
<dbReference type="Proteomes" id="UP000202420">
    <property type="component" value="Segment"/>
</dbReference>
<keyword evidence="1" id="KW-0812">Transmembrane</keyword>
<feature type="transmembrane region" description="Helical" evidence="1">
    <location>
        <begin position="52"/>
        <end position="70"/>
    </location>
</feature>